<proteinExistence type="predicted"/>
<dbReference type="EMBL" id="MGAI01000005">
    <property type="protein sequence ID" value="OGK45564.1"/>
    <property type="molecule type" value="Genomic_DNA"/>
</dbReference>
<feature type="transmembrane region" description="Helical" evidence="1">
    <location>
        <begin position="83"/>
        <end position="101"/>
    </location>
</feature>
<evidence type="ECO:0000313" key="2">
    <source>
        <dbReference type="EMBL" id="OGK45564.1"/>
    </source>
</evidence>
<name>A0A1F7IQD5_9BACT</name>
<sequence length="138" mass="15660">MNNSFTPFSAKLKSNNSFNGHQITTGIKILINIIFGLILFLLGIYSVLTSIYGMKDLFLYTLQLLRPGSWLDFSGRIGIIKDYFVGISGIIIGNLFFFSGIKFIFQKKGGFKLLLLALFILFLNFILAIIYYGVFKFK</sequence>
<evidence type="ECO:0000313" key="3">
    <source>
        <dbReference type="Proteomes" id="UP000178040"/>
    </source>
</evidence>
<dbReference type="AlphaFoldDB" id="A0A1F7IQD5"/>
<keyword evidence="1" id="KW-1133">Transmembrane helix</keyword>
<comment type="caution">
    <text evidence="2">The sequence shown here is derived from an EMBL/GenBank/DDBJ whole genome shotgun (WGS) entry which is preliminary data.</text>
</comment>
<keyword evidence="1" id="KW-0812">Transmembrane</keyword>
<dbReference type="Proteomes" id="UP000178040">
    <property type="component" value="Unassembled WGS sequence"/>
</dbReference>
<keyword evidence="1" id="KW-0472">Membrane</keyword>
<feature type="transmembrane region" description="Helical" evidence="1">
    <location>
        <begin position="29"/>
        <end position="52"/>
    </location>
</feature>
<protein>
    <submittedName>
        <fullName evidence="2">Uncharacterized protein</fullName>
    </submittedName>
</protein>
<feature type="transmembrane region" description="Helical" evidence="1">
    <location>
        <begin position="113"/>
        <end position="134"/>
    </location>
</feature>
<reference evidence="2 3" key="1">
    <citation type="journal article" date="2016" name="Nat. Commun.">
        <title>Thousands of microbial genomes shed light on interconnected biogeochemical processes in an aquifer system.</title>
        <authorList>
            <person name="Anantharaman K."/>
            <person name="Brown C.T."/>
            <person name="Hug L.A."/>
            <person name="Sharon I."/>
            <person name="Castelle C.J."/>
            <person name="Probst A.J."/>
            <person name="Thomas B.C."/>
            <person name="Singh A."/>
            <person name="Wilkins M.J."/>
            <person name="Karaoz U."/>
            <person name="Brodie E.L."/>
            <person name="Williams K.H."/>
            <person name="Hubbard S.S."/>
            <person name="Banfield J.F."/>
        </authorList>
    </citation>
    <scope>NUCLEOTIDE SEQUENCE [LARGE SCALE GENOMIC DNA]</scope>
</reference>
<organism evidence="2 3">
    <name type="scientific">Candidatus Roizmanbacteria bacterium RIFCSPLOWO2_01_FULL_37_16</name>
    <dbReference type="NCBI Taxonomy" id="1802058"/>
    <lineage>
        <taxon>Bacteria</taxon>
        <taxon>Candidatus Roizmaniibacteriota</taxon>
    </lineage>
</organism>
<gene>
    <name evidence="2" type="ORF">A3B40_01170</name>
</gene>
<accession>A0A1F7IQD5</accession>
<evidence type="ECO:0000256" key="1">
    <source>
        <dbReference type="SAM" id="Phobius"/>
    </source>
</evidence>